<sequence length="99" mass="11156">MYTSYTLVISVTLYHSTMPRTGINPYTLNHFHRVANAMNHYVAASAYNYYSGYDGIQVQPYSTEFFPNAHYNSHFGGSSDLLSITNLGSLLAKWIHGNL</sequence>
<gene>
    <name evidence="2" type="ORF">OVN521_LOCUS12632</name>
    <name evidence="1" type="ORF">WKI299_LOCUS18033</name>
</gene>
<evidence type="ECO:0000313" key="2">
    <source>
        <dbReference type="EMBL" id="CAF3958016.1"/>
    </source>
</evidence>
<accession>A0A816TBP8</accession>
<protein>
    <submittedName>
        <fullName evidence="1">Uncharacterized protein</fullName>
    </submittedName>
</protein>
<dbReference type="Proteomes" id="UP000663866">
    <property type="component" value="Unassembled WGS sequence"/>
</dbReference>
<name>A0A816TBP8_9BILA</name>
<reference evidence="1" key="1">
    <citation type="submission" date="2021-02" db="EMBL/GenBank/DDBJ databases">
        <authorList>
            <person name="Nowell W R."/>
        </authorList>
    </citation>
    <scope>NUCLEOTIDE SEQUENCE</scope>
</reference>
<dbReference type="Proteomes" id="UP000663856">
    <property type="component" value="Unassembled WGS sequence"/>
</dbReference>
<dbReference type="EMBL" id="CAJOBG010001779">
    <property type="protein sequence ID" value="CAF3958016.1"/>
    <property type="molecule type" value="Genomic_DNA"/>
</dbReference>
<dbReference type="AlphaFoldDB" id="A0A816TBP8"/>
<organism evidence="1 3">
    <name type="scientific">Rotaria magnacalcarata</name>
    <dbReference type="NCBI Taxonomy" id="392030"/>
    <lineage>
        <taxon>Eukaryota</taxon>
        <taxon>Metazoa</taxon>
        <taxon>Spiralia</taxon>
        <taxon>Gnathifera</taxon>
        <taxon>Rotifera</taxon>
        <taxon>Eurotatoria</taxon>
        <taxon>Bdelloidea</taxon>
        <taxon>Philodinida</taxon>
        <taxon>Philodinidae</taxon>
        <taxon>Rotaria</taxon>
    </lineage>
</organism>
<dbReference type="EMBL" id="CAJNRF010007316">
    <property type="protein sequence ID" value="CAF2090403.1"/>
    <property type="molecule type" value="Genomic_DNA"/>
</dbReference>
<proteinExistence type="predicted"/>
<evidence type="ECO:0000313" key="4">
    <source>
        <dbReference type="Proteomes" id="UP000663866"/>
    </source>
</evidence>
<comment type="caution">
    <text evidence="1">The sequence shown here is derived from an EMBL/GenBank/DDBJ whole genome shotgun (WGS) entry which is preliminary data.</text>
</comment>
<keyword evidence="4" id="KW-1185">Reference proteome</keyword>
<evidence type="ECO:0000313" key="3">
    <source>
        <dbReference type="Proteomes" id="UP000663856"/>
    </source>
</evidence>
<evidence type="ECO:0000313" key="1">
    <source>
        <dbReference type="EMBL" id="CAF2090403.1"/>
    </source>
</evidence>